<dbReference type="Gene3D" id="3.10.20.90">
    <property type="entry name" value="Phosphatidylinositol 3-kinase Catalytic Subunit, Chain A, domain 1"/>
    <property type="match status" value="1"/>
</dbReference>
<dbReference type="PROSITE" id="PS50089">
    <property type="entry name" value="ZF_RING_2"/>
    <property type="match status" value="1"/>
</dbReference>
<dbReference type="GO" id="GO:0008270">
    <property type="term" value="F:zinc ion binding"/>
    <property type="evidence" value="ECO:0007669"/>
    <property type="project" value="UniProtKB-KW"/>
</dbReference>
<evidence type="ECO:0000256" key="6">
    <source>
        <dbReference type="PROSITE-ProRule" id="PRU00175"/>
    </source>
</evidence>
<reference evidence="9" key="1">
    <citation type="submission" date="2023-06" db="EMBL/GenBank/DDBJ databases">
        <title>Genomic analysis of the entomopathogenic nematode Steinernema hermaphroditum.</title>
        <authorList>
            <person name="Schwarz E.M."/>
            <person name="Heppert J.K."/>
            <person name="Baniya A."/>
            <person name="Schwartz H.T."/>
            <person name="Tan C.-H."/>
            <person name="Antoshechkin I."/>
            <person name="Sternberg P.W."/>
            <person name="Goodrich-Blair H."/>
            <person name="Dillman A.R."/>
        </authorList>
    </citation>
    <scope>NUCLEOTIDE SEQUENCE</scope>
    <source>
        <strain evidence="9">PS9179</strain>
        <tissue evidence="9">Whole animal</tissue>
    </source>
</reference>
<keyword evidence="3 6" id="KW-0863">Zinc-finger</keyword>
<dbReference type="InterPro" id="IPR017907">
    <property type="entry name" value="Znf_RING_CS"/>
</dbReference>
<evidence type="ECO:0000259" key="8">
    <source>
        <dbReference type="PROSITE" id="PS50089"/>
    </source>
</evidence>
<feature type="domain" description="RING-type" evidence="8">
    <location>
        <begin position="115"/>
        <end position="153"/>
    </location>
</feature>
<dbReference type="PANTHER" id="PTHR45893">
    <property type="entry name" value="POLYCOMB GROUP RING FINGER PROTEIN"/>
    <property type="match status" value="1"/>
</dbReference>
<dbReference type="PROSITE" id="PS00518">
    <property type="entry name" value="ZF_RING_1"/>
    <property type="match status" value="1"/>
</dbReference>
<evidence type="ECO:0000313" key="10">
    <source>
        <dbReference type="Proteomes" id="UP001175271"/>
    </source>
</evidence>
<protein>
    <recommendedName>
        <fullName evidence="8">RING-type domain-containing protein</fullName>
    </recommendedName>
</protein>
<comment type="caution">
    <text evidence="9">The sequence shown here is derived from an EMBL/GenBank/DDBJ whole genome shotgun (WGS) entry which is preliminary data.</text>
</comment>
<dbReference type="AlphaFoldDB" id="A0AA39M292"/>
<keyword evidence="4" id="KW-0862">Zinc</keyword>
<evidence type="ECO:0000256" key="3">
    <source>
        <dbReference type="ARBA" id="ARBA00022771"/>
    </source>
</evidence>
<dbReference type="GO" id="GO:0005634">
    <property type="term" value="C:nucleus"/>
    <property type="evidence" value="ECO:0007669"/>
    <property type="project" value="UniProtKB-SubCell"/>
</dbReference>
<evidence type="ECO:0000313" key="9">
    <source>
        <dbReference type="EMBL" id="KAK0418128.1"/>
    </source>
</evidence>
<organism evidence="9 10">
    <name type="scientific">Steinernema hermaphroditum</name>
    <dbReference type="NCBI Taxonomy" id="289476"/>
    <lineage>
        <taxon>Eukaryota</taxon>
        <taxon>Metazoa</taxon>
        <taxon>Ecdysozoa</taxon>
        <taxon>Nematoda</taxon>
        <taxon>Chromadorea</taxon>
        <taxon>Rhabditida</taxon>
        <taxon>Tylenchina</taxon>
        <taxon>Panagrolaimomorpha</taxon>
        <taxon>Strongyloidoidea</taxon>
        <taxon>Steinernematidae</taxon>
        <taxon>Steinernema</taxon>
    </lineage>
</organism>
<accession>A0AA39M292</accession>
<dbReference type="Proteomes" id="UP001175271">
    <property type="component" value="Unassembled WGS sequence"/>
</dbReference>
<evidence type="ECO:0000256" key="2">
    <source>
        <dbReference type="ARBA" id="ARBA00022723"/>
    </source>
</evidence>
<dbReference type="InterPro" id="IPR013083">
    <property type="entry name" value="Znf_RING/FYVE/PHD"/>
</dbReference>
<dbReference type="InterPro" id="IPR018957">
    <property type="entry name" value="Znf_C3HC4_RING-type"/>
</dbReference>
<dbReference type="InterPro" id="IPR051507">
    <property type="entry name" value="PcG_RING_finger"/>
</dbReference>
<keyword evidence="10" id="KW-1185">Reference proteome</keyword>
<dbReference type="EMBL" id="JAUCMV010000002">
    <property type="protein sequence ID" value="KAK0418128.1"/>
    <property type="molecule type" value="Genomic_DNA"/>
</dbReference>
<sequence>MVAEAEAKAPSSKPRSTVVESISGEGHSLTARGHLLASTVPVGRVLPTPLRAPIPSESLRRCLDPLAPTLPCLPDPFFRAFPRLSAVFARGVTMTSQLPGSSTGGASSIKERLICTVCRKLLVDAVVLNECRHIYCRACLLGHLEYDDKCADCLAHLGPNKASAFRPDPTLQELVYKLNPGHYYQEVRYRKEFAARRRLQGAERRMVLDKDFAKLARFICKEDERIPVNLVYRSPYVMGKASTSELPLPTKVKVHLKAPASTTIAQLKVIMETKTDIPDPSLVTFVDKTENSLLDESTTLRDLVYRYPISRKKPIRLAFTFLKQSPEEQEKPPVLDLMGSQHIEQPPPLQWPEDEANLIKPNVFDLSMSVTLSPSRLESCLSNNGEPAQKIININKRAVPMSGPQMPTLSPMNGLEALQKRRKKTLSPMKRSSEGELLPRISAPIPQAPAPTTAPAPQAPVASTTVVSSMPSTTTAVQMYSPLQALPIQLQQSVATTSAGNPVFVAFKNPPASTSSRPQNSTVETTVYGGGAAPQPIPIQPRPAQVPMVLQVAPSKNAKTTISGGQTMLIPVNTFALPFIQGRQVVGDFRMPQIIAPSNGNGQGMSYVFSMAPEIIRTWYVPPDAPPQ</sequence>
<proteinExistence type="predicted"/>
<evidence type="ECO:0000256" key="5">
    <source>
        <dbReference type="ARBA" id="ARBA00023242"/>
    </source>
</evidence>
<dbReference type="InterPro" id="IPR001841">
    <property type="entry name" value="Znf_RING"/>
</dbReference>
<dbReference type="SUPFAM" id="SSF57850">
    <property type="entry name" value="RING/U-box"/>
    <property type="match status" value="1"/>
</dbReference>
<evidence type="ECO:0000256" key="4">
    <source>
        <dbReference type="ARBA" id="ARBA00022833"/>
    </source>
</evidence>
<dbReference type="Gene3D" id="3.30.40.10">
    <property type="entry name" value="Zinc/RING finger domain, C3HC4 (zinc finger)"/>
    <property type="match status" value="1"/>
</dbReference>
<dbReference type="Pfam" id="PF00097">
    <property type="entry name" value="zf-C3HC4"/>
    <property type="match status" value="1"/>
</dbReference>
<keyword evidence="5" id="KW-0539">Nucleus</keyword>
<evidence type="ECO:0000256" key="1">
    <source>
        <dbReference type="ARBA" id="ARBA00004123"/>
    </source>
</evidence>
<evidence type="ECO:0000256" key="7">
    <source>
        <dbReference type="SAM" id="MobiDB-lite"/>
    </source>
</evidence>
<feature type="region of interest" description="Disordered" evidence="7">
    <location>
        <begin position="1"/>
        <end position="24"/>
    </location>
</feature>
<keyword evidence="2" id="KW-0479">Metal-binding</keyword>
<comment type="subcellular location">
    <subcellularLocation>
        <location evidence="1">Nucleus</location>
    </subcellularLocation>
</comment>
<gene>
    <name evidence="9" type="ORF">QR680_013387</name>
</gene>
<name>A0AA39M292_9BILA</name>